<dbReference type="InterPro" id="IPR000281">
    <property type="entry name" value="HTH_RpiR"/>
</dbReference>
<accession>A0A081CTC5</accession>
<feature type="domain" description="SIS" evidence="6">
    <location>
        <begin position="129"/>
        <end position="269"/>
    </location>
</feature>
<evidence type="ECO:0000313" key="8">
    <source>
        <dbReference type="Proteomes" id="UP000028701"/>
    </source>
</evidence>
<dbReference type="Proteomes" id="UP000028701">
    <property type="component" value="Unassembled WGS sequence"/>
</dbReference>
<proteinExistence type="predicted"/>
<dbReference type="RefSeq" id="WP_045229446.1">
    <property type="nucleotide sequence ID" value="NZ_BBJU01000007.1"/>
</dbReference>
<reference evidence="7 8" key="1">
    <citation type="submission" date="2014-08" db="EMBL/GenBank/DDBJ databases">
        <title>Whole genome shotgun sequence of Rhizobium rubi NBRC 13261.</title>
        <authorList>
            <person name="Katano-Makiyama Y."/>
            <person name="Hosoyama A."/>
            <person name="Hashimoto M."/>
            <person name="Hosoyama Y."/>
            <person name="Noguchi M."/>
            <person name="Tsuchikane K."/>
            <person name="Uohara A."/>
            <person name="Ohji S."/>
            <person name="Ichikawa N."/>
            <person name="Kimura A."/>
            <person name="Yamazoe A."/>
            <person name="Fujita N."/>
        </authorList>
    </citation>
    <scope>NUCLEOTIDE SEQUENCE [LARGE SCALE GENOMIC DNA]</scope>
    <source>
        <strain evidence="7 8">NBRC 13261</strain>
    </source>
</reference>
<dbReference type="InterPro" id="IPR001347">
    <property type="entry name" value="SIS_dom"/>
</dbReference>
<dbReference type="Gene3D" id="3.40.50.10490">
    <property type="entry name" value="Glucose-6-phosphate isomerase like protein, domain 1"/>
    <property type="match status" value="1"/>
</dbReference>
<dbReference type="InterPro" id="IPR036388">
    <property type="entry name" value="WH-like_DNA-bd_sf"/>
</dbReference>
<organism evidence="7 8">
    <name type="scientific">Agrobacterium rubi TR3 = NBRC 13261</name>
    <dbReference type="NCBI Taxonomy" id="1368415"/>
    <lineage>
        <taxon>Bacteria</taxon>
        <taxon>Pseudomonadati</taxon>
        <taxon>Pseudomonadota</taxon>
        <taxon>Alphaproteobacteria</taxon>
        <taxon>Hyphomicrobiales</taxon>
        <taxon>Rhizobiaceae</taxon>
        <taxon>Rhizobium/Agrobacterium group</taxon>
        <taxon>Agrobacterium</taxon>
    </lineage>
</organism>
<comment type="caution">
    <text evidence="7">The sequence shown here is derived from an EMBL/GenBank/DDBJ whole genome shotgun (WGS) entry which is preliminary data.</text>
</comment>
<keyword evidence="1" id="KW-0805">Transcription regulation</keyword>
<dbReference type="PROSITE" id="PS51071">
    <property type="entry name" value="HTH_RPIR"/>
    <property type="match status" value="1"/>
</dbReference>
<evidence type="ECO:0000256" key="1">
    <source>
        <dbReference type="ARBA" id="ARBA00023015"/>
    </source>
</evidence>
<evidence type="ECO:0000259" key="6">
    <source>
        <dbReference type="PROSITE" id="PS51464"/>
    </source>
</evidence>
<keyword evidence="3" id="KW-0804">Transcription</keyword>
<dbReference type="PROSITE" id="PS51464">
    <property type="entry name" value="SIS"/>
    <property type="match status" value="1"/>
</dbReference>
<evidence type="ECO:0000256" key="2">
    <source>
        <dbReference type="ARBA" id="ARBA00023125"/>
    </source>
</evidence>
<sequence>MNSESFDTKAVGPRIRMMMPLLTPLEAKVVDTVFAMRDFSDETSLKQIADDAGVSEAMVVKITKKLGFSGYRDFRTAVSQYNRQPTAEMHQELSVDDTSQEIVQKVFRTSINALEETLSILDMEAFDKAADLIHNAKHRDFYGVGGSAQIARDVSHKFLRIGVRASVFDDVHMMLMSAALLSEGDIAIGFSHSGNTTAIIEGLQLAKRNGARTIAVTNYNSSALAQAADVVLCSTAQGSPLMGENAAARIAQLNILDAVFMAVAQRDYEAAERNLDRTMAAVKSKRKDRLS</sequence>
<evidence type="ECO:0000256" key="3">
    <source>
        <dbReference type="ARBA" id="ARBA00023163"/>
    </source>
</evidence>
<dbReference type="GO" id="GO:0097367">
    <property type="term" value="F:carbohydrate derivative binding"/>
    <property type="evidence" value="ECO:0007669"/>
    <property type="project" value="InterPro"/>
</dbReference>
<dbReference type="PANTHER" id="PTHR30514:SF1">
    <property type="entry name" value="HTH-TYPE TRANSCRIPTIONAL REGULATOR HEXR-RELATED"/>
    <property type="match status" value="1"/>
</dbReference>
<evidence type="ECO:0000259" key="5">
    <source>
        <dbReference type="PROSITE" id="PS51071"/>
    </source>
</evidence>
<dbReference type="InterPro" id="IPR009057">
    <property type="entry name" value="Homeodomain-like_sf"/>
</dbReference>
<dbReference type="GO" id="GO:1901135">
    <property type="term" value="P:carbohydrate derivative metabolic process"/>
    <property type="evidence" value="ECO:0007669"/>
    <property type="project" value="InterPro"/>
</dbReference>
<dbReference type="EMBL" id="BBJU01000007">
    <property type="protein sequence ID" value="GAK69921.1"/>
    <property type="molecule type" value="Genomic_DNA"/>
</dbReference>
<dbReference type="AlphaFoldDB" id="A0A081CTC5"/>
<evidence type="ECO:0000256" key="4">
    <source>
        <dbReference type="SAM" id="Coils"/>
    </source>
</evidence>
<dbReference type="SUPFAM" id="SSF46689">
    <property type="entry name" value="Homeodomain-like"/>
    <property type="match status" value="1"/>
</dbReference>
<gene>
    <name evidence="7" type="primary">rpiR</name>
    <name evidence="7" type="ORF">RRU01S_07_04480</name>
</gene>
<name>A0A081CTC5_9HYPH</name>
<dbReference type="Gene3D" id="1.10.10.10">
    <property type="entry name" value="Winged helix-like DNA-binding domain superfamily/Winged helix DNA-binding domain"/>
    <property type="match status" value="1"/>
</dbReference>
<feature type="coiled-coil region" evidence="4">
    <location>
        <begin position="261"/>
        <end position="288"/>
    </location>
</feature>
<keyword evidence="4" id="KW-0175">Coiled coil</keyword>
<dbReference type="GO" id="GO:0003700">
    <property type="term" value="F:DNA-binding transcription factor activity"/>
    <property type="evidence" value="ECO:0007669"/>
    <property type="project" value="InterPro"/>
</dbReference>
<dbReference type="PANTHER" id="PTHR30514">
    <property type="entry name" value="GLUCOKINASE"/>
    <property type="match status" value="1"/>
</dbReference>
<dbReference type="CDD" id="cd05013">
    <property type="entry name" value="SIS_RpiR"/>
    <property type="match status" value="1"/>
</dbReference>
<dbReference type="OrthoDB" id="8582409at2"/>
<dbReference type="InterPro" id="IPR035472">
    <property type="entry name" value="RpiR-like_SIS"/>
</dbReference>
<keyword evidence="2" id="KW-0238">DNA-binding</keyword>
<feature type="domain" description="HTH rpiR-type" evidence="5">
    <location>
        <begin position="9"/>
        <end position="85"/>
    </location>
</feature>
<dbReference type="NCBIfam" id="NF008458">
    <property type="entry name" value="PRK11337.1"/>
    <property type="match status" value="1"/>
</dbReference>
<dbReference type="eggNOG" id="COG1737">
    <property type="taxonomic scope" value="Bacteria"/>
</dbReference>
<dbReference type="GO" id="GO:0003677">
    <property type="term" value="F:DNA binding"/>
    <property type="evidence" value="ECO:0007669"/>
    <property type="project" value="UniProtKB-KW"/>
</dbReference>
<dbReference type="Pfam" id="PF01380">
    <property type="entry name" value="SIS"/>
    <property type="match status" value="1"/>
</dbReference>
<protein>
    <submittedName>
        <fullName evidence="7">Transcriptional repressor RpiR</fullName>
    </submittedName>
</protein>
<evidence type="ECO:0000313" key="7">
    <source>
        <dbReference type="EMBL" id="GAK69921.1"/>
    </source>
</evidence>
<dbReference type="InterPro" id="IPR047640">
    <property type="entry name" value="RpiR-like"/>
</dbReference>
<dbReference type="Pfam" id="PF01418">
    <property type="entry name" value="HTH_6"/>
    <property type="match status" value="1"/>
</dbReference>
<dbReference type="InterPro" id="IPR046348">
    <property type="entry name" value="SIS_dom_sf"/>
</dbReference>
<dbReference type="SUPFAM" id="SSF53697">
    <property type="entry name" value="SIS domain"/>
    <property type="match status" value="1"/>
</dbReference>